<keyword evidence="4" id="KW-1185">Reference proteome</keyword>
<feature type="transmembrane region" description="Helical" evidence="1">
    <location>
        <begin position="100"/>
        <end position="118"/>
    </location>
</feature>
<protein>
    <submittedName>
        <fullName evidence="3">Putative zinc finger protein</fullName>
    </submittedName>
</protein>
<proteinExistence type="predicted"/>
<feature type="transmembrane region" description="Helical" evidence="1">
    <location>
        <begin position="162"/>
        <end position="188"/>
    </location>
</feature>
<reference evidence="3 4" key="1">
    <citation type="submission" date="2018-08" db="EMBL/GenBank/DDBJ databases">
        <title>Genomic Encyclopedia of Type Strains, Phase IV (KMG-IV): sequencing the most valuable type-strain genomes for metagenomic binning, comparative biology and taxonomic classification.</title>
        <authorList>
            <person name="Goeker M."/>
        </authorList>
    </citation>
    <scope>NUCLEOTIDE SEQUENCE [LARGE SCALE GENOMIC DNA]</scope>
    <source>
        <strain evidence="3 4">DSM 23923</strain>
    </source>
</reference>
<feature type="transmembrane region" description="Helical" evidence="1">
    <location>
        <begin position="124"/>
        <end position="141"/>
    </location>
</feature>
<gene>
    <name evidence="3" type="ORF">DFR64_1712</name>
</gene>
<name>A0A347ZQP6_9CHLR</name>
<sequence length="292" mass="31459">MNEHAEIFELLPQYAAGQLTAAQKQAVDRHLAGCDACRAELAFWQDVSGVVKANPVQAAAPRAVLQAALAEIRAEQQRTSLFAHVWQVLKSQVPLVRSEIWSASFLVLILGFIVTLVADKAAAFYAIAPVVSAAGLALLYGGKQDAAFELTLATPTSQVEILLARSLLVFAYNLLLTILISLGLAAVYSVSTVGLLISEWIAPMTFLSALGLGISVIAGSENAILVIYLIWLSRYLMMTSVARKFFGSGAQIMLNFWQSNAILYGLSALMFLCVIVSLKSHSGTARQLSNRQ</sequence>
<keyword evidence="1" id="KW-1133">Transmembrane helix</keyword>
<organism evidence="3 4">
    <name type="scientific">Pelolinea submarina</name>
    <dbReference type="NCBI Taxonomy" id="913107"/>
    <lineage>
        <taxon>Bacteria</taxon>
        <taxon>Bacillati</taxon>
        <taxon>Chloroflexota</taxon>
        <taxon>Anaerolineae</taxon>
        <taxon>Anaerolineales</taxon>
        <taxon>Anaerolineaceae</taxon>
        <taxon>Pelolinea</taxon>
    </lineage>
</organism>
<accession>A0A347ZQP6</accession>
<evidence type="ECO:0000259" key="2">
    <source>
        <dbReference type="Pfam" id="PF13490"/>
    </source>
</evidence>
<dbReference type="Proteomes" id="UP000256388">
    <property type="component" value="Unassembled WGS sequence"/>
</dbReference>
<dbReference type="OrthoDB" id="162351at2"/>
<evidence type="ECO:0000313" key="3">
    <source>
        <dbReference type="EMBL" id="REG11819.1"/>
    </source>
</evidence>
<dbReference type="RefSeq" id="WP_116224934.1">
    <property type="nucleotide sequence ID" value="NZ_AP018437.1"/>
</dbReference>
<dbReference type="AlphaFoldDB" id="A0A347ZQP6"/>
<dbReference type="InterPro" id="IPR027383">
    <property type="entry name" value="Znf_put"/>
</dbReference>
<keyword evidence="1" id="KW-0812">Transmembrane</keyword>
<keyword evidence="1" id="KW-0472">Membrane</keyword>
<dbReference type="Gene3D" id="1.10.10.1320">
    <property type="entry name" value="Anti-sigma factor, zinc-finger domain"/>
    <property type="match status" value="1"/>
</dbReference>
<dbReference type="InterPro" id="IPR041916">
    <property type="entry name" value="Anti_sigma_zinc_sf"/>
</dbReference>
<feature type="domain" description="Putative zinc-finger" evidence="2">
    <location>
        <begin position="6"/>
        <end position="38"/>
    </location>
</feature>
<evidence type="ECO:0000256" key="1">
    <source>
        <dbReference type="SAM" id="Phobius"/>
    </source>
</evidence>
<evidence type="ECO:0000313" key="4">
    <source>
        <dbReference type="Proteomes" id="UP000256388"/>
    </source>
</evidence>
<comment type="caution">
    <text evidence="3">The sequence shown here is derived from an EMBL/GenBank/DDBJ whole genome shotgun (WGS) entry which is preliminary data.</text>
</comment>
<dbReference type="EMBL" id="QUMS01000001">
    <property type="protein sequence ID" value="REG11819.1"/>
    <property type="molecule type" value="Genomic_DNA"/>
</dbReference>
<feature type="transmembrane region" description="Helical" evidence="1">
    <location>
        <begin position="261"/>
        <end position="278"/>
    </location>
</feature>
<dbReference type="Pfam" id="PF13490">
    <property type="entry name" value="zf-HC2"/>
    <property type="match status" value="1"/>
</dbReference>